<evidence type="ECO:0000313" key="1">
    <source>
        <dbReference type="Proteomes" id="UP000035680"/>
    </source>
</evidence>
<organism evidence="1 2">
    <name type="scientific">Strongyloides venezuelensis</name>
    <name type="common">Threadworm</name>
    <dbReference type="NCBI Taxonomy" id="75913"/>
    <lineage>
        <taxon>Eukaryota</taxon>
        <taxon>Metazoa</taxon>
        <taxon>Ecdysozoa</taxon>
        <taxon>Nematoda</taxon>
        <taxon>Chromadorea</taxon>
        <taxon>Rhabditida</taxon>
        <taxon>Tylenchina</taxon>
        <taxon>Panagrolaimomorpha</taxon>
        <taxon>Strongyloidoidea</taxon>
        <taxon>Strongyloididae</taxon>
        <taxon>Strongyloides</taxon>
    </lineage>
</organism>
<reference evidence="1" key="1">
    <citation type="submission" date="2014-07" db="EMBL/GenBank/DDBJ databases">
        <authorList>
            <person name="Martin A.A"/>
            <person name="De Silva N."/>
        </authorList>
    </citation>
    <scope>NUCLEOTIDE SEQUENCE</scope>
</reference>
<proteinExistence type="predicted"/>
<reference evidence="2" key="2">
    <citation type="submission" date="2015-08" db="UniProtKB">
        <authorList>
            <consortium name="WormBaseParasite"/>
        </authorList>
    </citation>
    <scope>IDENTIFICATION</scope>
</reference>
<dbReference type="Proteomes" id="UP000035680">
    <property type="component" value="Unassembled WGS sequence"/>
</dbReference>
<dbReference type="WBParaSite" id="SVE_1245200.1">
    <property type="protein sequence ID" value="SVE_1245200.1"/>
    <property type="gene ID" value="SVE_1245200"/>
</dbReference>
<dbReference type="AlphaFoldDB" id="A0A0K0FRC3"/>
<sequence length="142" mass="16752">MKFWLYFTVNESLYTFQKVLRALNVKRHKCYKMSNFLNDPEYFSNWMLKGITYENVMEHVIKDMTEQLGYSIFKQSFREKNLLKRSATPISLEKMRSNVSTSTLISSTIDEISKNRSITVSNEQNNNKIFFMDIECSTASQP</sequence>
<name>A0A0K0FRC3_STRVS</name>
<accession>A0A0K0FRC3</accession>
<evidence type="ECO:0000313" key="2">
    <source>
        <dbReference type="WBParaSite" id="SVE_1245200.1"/>
    </source>
</evidence>
<protein>
    <submittedName>
        <fullName evidence="2">DNA-directed DNA polymerase</fullName>
    </submittedName>
</protein>
<keyword evidence="1" id="KW-1185">Reference proteome</keyword>